<evidence type="ECO:0000313" key="1">
    <source>
        <dbReference type="EMBL" id="KAI3772989.1"/>
    </source>
</evidence>
<name>A0ACB9FNQ8_ARCLA</name>
<comment type="caution">
    <text evidence="1">The sequence shown here is derived from an EMBL/GenBank/DDBJ whole genome shotgun (WGS) entry which is preliminary data.</text>
</comment>
<dbReference type="EMBL" id="CM042047">
    <property type="protein sequence ID" value="KAI3772989.1"/>
    <property type="molecule type" value="Genomic_DNA"/>
</dbReference>
<reference evidence="1 2" key="2">
    <citation type="journal article" date="2022" name="Mol. Ecol. Resour.">
        <title>The genomes of chicory, endive, great burdock and yacon provide insights into Asteraceae paleo-polyploidization history and plant inulin production.</title>
        <authorList>
            <person name="Fan W."/>
            <person name="Wang S."/>
            <person name="Wang H."/>
            <person name="Wang A."/>
            <person name="Jiang F."/>
            <person name="Liu H."/>
            <person name="Zhao H."/>
            <person name="Xu D."/>
            <person name="Zhang Y."/>
        </authorList>
    </citation>
    <scope>NUCLEOTIDE SEQUENCE [LARGE SCALE GENOMIC DNA]</scope>
    <source>
        <strain evidence="2">cv. Niubang</strain>
    </source>
</reference>
<sequence>MAPSFDDHTTSSSRATTATTTTATKYRKITPPPNQPLLPGLPDHISLLCLSLLPPSTLYSVCRSWRRVIFFDNFPASLSLYTLSSDQDSTLQISSFDPISSQWTTVPPPPTTHLRRVCLRHPSFISRTLPIQSLSVAGQLILLAGTTSDLLPALPRPLVFDPRSKIWSFGPPLPTPRRWCAAGSSRAAVIVASGLATRHSPAVARSVEKWVFRETDSLDEKREDSKWVWKKMRSLRDGKLSREAIDAVGCRGKLYMVNVKGACAKEGVVYDVDSDGWSEMAEAMVGGWRGPAAAMDEEVIYVVDELQGVLRKYDDVMEVWVDVLENGMLKGAEHIAAGGGRVCVVGGGGDGILVVDVVSSPPRLWVVETLAGHRVLGLHILPRMCPPEFQSPVVV</sequence>
<proteinExistence type="predicted"/>
<accession>A0ACB9FNQ8</accession>
<protein>
    <submittedName>
        <fullName evidence="1">Uncharacterized protein</fullName>
    </submittedName>
</protein>
<dbReference type="Proteomes" id="UP001055879">
    <property type="component" value="Linkage Group LG01"/>
</dbReference>
<gene>
    <name evidence="1" type="ORF">L6452_04185</name>
</gene>
<keyword evidence="2" id="KW-1185">Reference proteome</keyword>
<organism evidence="1 2">
    <name type="scientific">Arctium lappa</name>
    <name type="common">Greater burdock</name>
    <name type="synonym">Lappa major</name>
    <dbReference type="NCBI Taxonomy" id="4217"/>
    <lineage>
        <taxon>Eukaryota</taxon>
        <taxon>Viridiplantae</taxon>
        <taxon>Streptophyta</taxon>
        <taxon>Embryophyta</taxon>
        <taxon>Tracheophyta</taxon>
        <taxon>Spermatophyta</taxon>
        <taxon>Magnoliopsida</taxon>
        <taxon>eudicotyledons</taxon>
        <taxon>Gunneridae</taxon>
        <taxon>Pentapetalae</taxon>
        <taxon>asterids</taxon>
        <taxon>campanulids</taxon>
        <taxon>Asterales</taxon>
        <taxon>Asteraceae</taxon>
        <taxon>Carduoideae</taxon>
        <taxon>Cardueae</taxon>
        <taxon>Arctiinae</taxon>
        <taxon>Arctium</taxon>
    </lineage>
</organism>
<evidence type="ECO:0000313" key="2">
    <source>
        <dbReference type="Proteomes" id="UP001055879"/>
    </source>
</evidence>
<reference evidence="2" key="1">
    <citation type="journal article" date="2022" name="Mol. Ecol. Resour.">
        <title>The genomes of chicory, endive, great burdock and yacon provide insights into Asteraceae palaeo-polyploidization history and plant inulin production.</title>
        <authorList>
            <person name="Fan W."/>
            <person name="Wang S."/>
            <person name="Wang H."/>
            <person name="Wang A."/>
            <person name="Jiang F."/>
            <person name="Liu H."/>
            <person name="Zhao H."/>
            <person name="Xu D."/>
            <person name="Zhang Y."/>
        </authorList>
    </citation>
    <scope>NUCLEOTIDE SEQUENCE [LARGE SCALE GENOMIC DNA]</scope>
    <source>
        <strain evidence="2">cv. Niubang</strain>
    </source>
</reference>